<dbReference type="PANTHER" id="PTHR39186">
    <property type="entry name" value="DUF2071 FAMILY PROTEIN"/>
    <property type="match status" value="1"/>
</dbReference>
<dbReference type="STRING" id="553466.SAMN04487950_2400"/>
<dbReference type="SUPFAM" id="SSF160104">
    <property type="entry name" value="Acetoacetate decarboxylase-like"/>
    <property type="match status" value="1"/>
</dbReference>
<dbReference type="InterPro" id="IPR023375">
    <property type="entry name" value="ADC_dom_sf"/>
</dbReference>
<evidence type="ECO:0000313" key="1">
    <source>
        <dbReference type="EMBL" id="SFL09194.1"/>
    </source>
</evidence>
<dbReference type="Gene3D" id="2.40.400.10">
    <property type="entry name" value="Acetoacetate decarboxylase-like"/>
    <property type="match status" value="1"/>
</dbReference>
<evidence type="ECO:0000313" key="2">
    <source>
        <dbReference type="Proteomes" id="UP000199607"/>
    </source>
</evidence>
<sequence>MHRDLMSMTWLDGLFLHWPVDPALVEERIPAGLDVATYDGDPWLGVVAFEMPEIRPRGSPIGLGFPEVNLRTYVEPSGGGERGVYFFNLDAGDVLGVAMARLFFALPYYHADMHVSRDGDEVHFTHRRTNPHARPAEFDAVYRPTGSVASAEPGSLDEFLVENYRFYTERSGLWYCPIRHDPWPLQDATVEVRANTLFEANGFERPAGEPLVHYAGELHVTADRLHRV</sequence>
<dbReference type="InterPro" id="IPR018644">
    <property type="entry name" value="DUF2071"/>
</dbReference>
<dbReference type="Pfam" id="PF09844">
    <property type="entry name" value="DUF2071"/>
    <property type="match status" value="1"/>
</dbReference>
<keyword evidence="2" id="KW-1185">Reference proteome</keyword>
<dbReference type="AlphaFoldDB" id="A0A1I4EU25"/>
<organism evidence="1 2">
    <name type="scientific">Halogranum rubrum</name>
    <dbReference type="NCBI Taxonomy" id="553466"/>
    <lineage>
        <taxon>Archaea</taxon>
        <taxon>Methanobacteriati</taxon>
        <taxon>Methanobacteriota</taxon>
        <taxon>Stenosarchaea group</taxon>
        <taxon>Halobacteria</taxon>
        <taxon>Halobacteriales</taxon>
        <taxon>Haloferacaceae</taxon>
    </lineage>
</organism>
<dbReference type="Proteomes" id="UP000199607">
    <property type="component" value="Unassembled WGS sequence"/>
</dbReference>
<gene>
    <name evidence="1" type="ORF">SAMN04487950_2400</name>
</gene>
<name>A0A1I4EU25_9EURY</name>
<dbReference type="RefSeq" id="WP_245756884.1">
    <property type="nucleotide sequence ID" value="NZ_FOTC01000002.1"/>
</dbReference>
<reference evidence="2" key="1">
    <citation type="submission" date="2016-10" db="EMBL/GenBank/DDBJ databases">
        <authorList>
            <person name="Varghese N."/>
            <person name="Submissions S."/>
        </authorList>
    </citation>
    <scope>NUCLEOTIDE SEQUENCE [LARGE SCALE GENOMIC DNA]</scope>
    <source>
        <strain evidence="2">CGMCC 1.7738</strain>
    </source>
</reference>
<protein>
    <recommendedName>
        <fullName evidence="3">DUF2071 domain-containing protein</fullName>
    </recommendedName>
</protein>
<proteinExistence type="predicted"/>
<dbReference type="EMBL" id="FOTC01000002">
    <property type="protein sequence ID" value="SFL09194.1"/>
    <property type="molecule type" value="Genomic_DNA"/>
</dbReference>
<accession>A0A1I4EU25</accession>
<dbReference type="PANTHER" id="PTHR39186:SF1">
    <property type="entry name" value="DUF2071 DOMAIN-CONTAINING PROTEIN"/>
    <property type="match status" value="1"/>
</dbReference>
<evidence type="ECO:0008006" key="3">
    <source>
        <dbReference type="Google" id="ProtNLM"/>
    </source>
</evidence>